<dbReference type="GeneTree" id="ENSGT01010000223714"/>
<organism evidence="1 2">
    <name type="scientific">Anas platyrhynchos platyrhynchos</name>
    <name type="common">Northern mallard</name>
    <dbReference type="NCBI Taxonomy" id="8840"/>
    <lineage>
        <taxon>Eukaryota</taxon>
        <taxon>Metazoa</taxon>
        <taxon>Chordata</taxon>
        <taxon>Craniata</taxon>
        <taxon>Vertebrata</taxon>
        <taxon>Euteleostomi</taxon>
        <taxon>Archelosauria</taxon>
        <taxon>Archosauria</taxon>
        <taxon>Dinosauria</taxon>
        <taxon>Saurischia</taxon>
        <taxon>Theropoda</taxon>
        <taxon>Coelurosauria</taxon>
        <taxon>Aves</taxon>
        <taxon>Neognathae</taxon>
        <taxon>Galloanserae</taxon>
        <taxon>Anseriformes</taxon>
        <taxon>Anatidae</taxon>
        <taxon>Anatinae</taxon>
        <taxon>Anas</taxon>
    </lineage>
</organism>
<dbReference type="Ensembl" id="ENSAPLT00000035384.1">
    <property type="protein sequence ID" value="ENSAPLP00000024698.1"/>
    <property type="gene ID" value="ENSAPLG00000024368.1"/>
</dbReference>
<sequence length="68" mass="7800">MLNCKLETPWLVGLDKDSQNGLDWKGDIPPKNGSEVFFSHEIYEKYSLAPSLSELWNLSNREKFKPSA</sequence>
<reference evidence="1 2" key="1">
    <citation type="submission" date="2017-10" db="EMBL/GenBank/DDBJ databases">
        <title>A new Pekin duck reference genome.</title>
        <authorList>
            <person name="Hou Z.-C."/>
            <person name="Zhou Z.-K."/>
            <person name="Zhu F."/>
            <person name="Hou S.-S."/>
        </authorList>
    </citation>
    <scope>NUCLEOTIDE SEQUENCE [LARGE SCALE GENOMIC DNA]</scope>
</reference>
<evidence type="ECO:0000313" key="1">
    <source>
        <dbReference type="Ensembl" id="ENSAPLP00000024698.1"/>
    </source>
</evidence>
<proteinExistence type="predicted"/>
<accession>A0A493TG85</accession>
<name>A0A493TG85_ANAPP</name>
<protein>
    <submittedName>
        <fullName evidence="1">Uncharacterized protein</fullName>
    </submittedName>
</protein>
<dbReference type="Proteomes" id="UP000016666">
    <property type="component" value="Chromosome 11"/>
</dbReference>
<keyword evidence="2" id="KW-1185">Reference proteome</keyword>
<reference evidence="1" key="3">
    <citation type="submission" date="2025-09" db="UniProtKB">
        <authorList>
            <consortium name="Ensembl"/>
        </authorList>
    </citation>
    <scope>IDENTIFICATION</scope>
</reference>
<reference evidence="1" key="2">
    <citation type="submission" date="2025-08" db="UniProtKB">
        <authorList>
            <consortium name="Ensembl"/>
        </authorList>
    </citation>
    <scope>IDENTIFICATION</scope>
</reference>
<evidence type="ECO:0000313" key="2">
    <source>
        <dbReference type="Proteomes" id="UP000016666"/>
    </source>
</evidence>
<dbReference type="STRING" id="8840.ENSAPLP00000024698"/>
<dbReference type="AlphaFoldDB" id="A0A493TG85"/>